<reference evidence="2 3" key="1">
    <citation type="journal article" date="2008" name="PLoS Genet.">
        <title>Genomic islands in the pathogenic filamentous fungus Aspergillus fumigatus.</title>
        <authorList>
            <person name="Fedorova N.D."/>
            <person name="Khaldi N."/>
            <person name="Joardar V.S."/>
            <person name="Maiti R."/>
            <person name="Amedeo P."/>
            <person name="Anderson M.J."/>
            <person name="Crabtree J."/>
            <person name="Silva J.C."/>
            <person name="Badger J.H."/>
            <person name="Albarraq A."/>
            <person name="Angiuoli S."/>
            <person name="Bussey H."/>
            <person name="Bowyer P."/>
            <person name="Cotty P.J."/>
            <person name="Dyer P.S."/>
            <person name="Egan A."/>
            <person name="Galens K."/>
            <person name="Fraser-Liggett C.M."/>
            <person name="Haas B.J."/>
            <person name="Inman J.M."/>
            <person name="Kent R."/>
            <person name="Lemieux S."/>
            <person name="Malavazi I."/>
            <person name="Orvis J."/>
            <person name="Roemer T."/>
            <person name="Ronning C.M."/>
            <person name="Sundaram J.P."/>
            <person name="Sutton G."/>
            <person name="Turner G."/>
            <person name="Venter J.C."/>
            <person name="White O.R."/>
            <person name="Whitty B.R."/>
            <person name="Youngman P."/>
            <person name="Wolfe K.H."/>
            <person name="Goldman G.H."/>
            <person name="Wortman J.R."/>
            <person name="Jiang B."/>
            <person name="Denning D.W."/>
            <person name="Nierman W.C."/>
        </authorList>
    </citation>
    <scope>NUCLEOTIDE SEQUENCE [LARGE SCALE GENOMIC DNA]</scope>
    <source>
        <strain evidence="3">ATCC 1007 / CBS 513.65 / DSM 816 / NCTC 3887 / NRRL 1</strain>
    </source>
</reference>
<sequence length="347" mass="38901">MTVANKPSTASRLLLISVPRTASNLLLKIINVPAQSTLLTNEKGGYFFYPPFTKAARDGRLSKPLDDWTEAEKVEIRDALQQAIDGLEQYSARAEQEGKMLFVKEHAFWLTNPAAFEDVADHLSAFQLQFPSVYGPSQTFSPLNRTVMPDEYLRTWRLAFIVRHPALAFPSLYRAMNKIMQTGFMQTEDTTGTLTTNLTLRWTRMLYDWSLEQGEALGVPLILDAHDVIHNPKVVLRFCEQTGLDPSVVQFNWEAKPQAQGSEASGPASQPMNEQDMMEKATSSIMLSTLNSSTGVIKDKTPATVDLATEIGVWKEEFGDEVAVTLEKAVRDAMPDYEYLRSRRVTA</sequence>
<evidence type="ECO:0000256" key="1">
    <source>
        <dbReference type="SAM" id="MobiDB-lite"/>
    </source>
</evidence>
<dbReference type="InterPro" id="IPR027417">
    <property type="entry name" value="P-loop_NTPase"/>
</dbReference>
<name>A1C5T1_ASPCL</name>
<dbReference type="EMBL" id="DS027004">
    <property type="protein sequence ID" value="EAW15049.1"/>
    <property type="molecule type" value="Genomic_DNA"/>
</dbReference>
<organism evidence="2 3">
    <name type="scientific">Aspergillus clavatus (strain ATCC 1007 / CBS 513.65 / DSM 816 / NCTC 3887 / NRRL 1 / QM 1276 / 107)</name>
    <dbReference type="NCBI Taxonomy" id="344612"/>
    <lineage>
        <taxon>Eukaryota</taxon>
        <taxon>Fungi</taxon>
        <taxon>Dikarya</taxon>
        <taxon>Ascomycota</taxon>
        <taxon>Pezizomycotina</taxon>
        <taxon>Eurotiomycetes</taxon>
        <taxon>Eurotiomycetidae</taxon>
        <taxon>Eurotiales</taxon>
        <taxon>Aspergillaceae</taxon>
        <taxon>Aspergillus</taxon>
        <taxon>Aspergillus subgen. Fumigati</taxon>
    </lineage>
</organism>
<dbReference type="Proteomes" id="UP000006701">
    <property type="component" value="Unassembled WGS sequence"/>
</dbReference>
<dbReference type="OMA" id="YFFYDAF"/>
<dbReference type="KEGG" id="act:ACLA_004630"/>
<accession>A1C5T1</accession>
<protein>
    <recommendedName>
        <fullName evidence="4">Sulfotransferase family protein</fullName>
    </recommendedName>
</protein>
<dbReference type="OrthoDB" id="3650366at2759"/>
<keyword evidence="3" id="KW-1185">Reference proteome</keyword>
<dbReference type="VEuPathDB" id="FungiDB:ACLA_004630"/>
<dbReference type="eggNOG" id="ENOG502S3K0">
    <property type="taxonomic scope" value="Eukaryota"/>
</dbReference>
<dbReference type="AlphaFoldDB" id="A1C5T1"/>
<feature type="region of interest" description="Disordered" evidence="1">
    <location>
        <begin position="257"/>
        <end position="279"/>
    </location>
</feature>
<evidence type="ECO:0000313" key="2">
    <source>
        <dbReference type="EMBL" id="EAW15049.1"/>
    </source>
</evidence>
<dbReference type="HOGENOM" id="CLU_033907_2_0_1"/>
<dbReference type="PANTHER" id="PTHR48419:SF1">
    <property type="entry name" value="SULFOTRANSFERASE DOMAIN-CONTAINING PROTEIN"/>
    <property type="match status" value="1"/>
</dbReference>
<dbReference type="SUPFAM" id="SSF52540">
    <property type="entry name" value="P-loop containing nucleoside triphosphate hydrolases"/>
    <property type="match status" value="1"/>
</dbReference>
<dbReference type="PANTHER" id="PTHR48419">
    <property type="entry name" value="SULFOTRANSFERASE DOMAIN-CONTAINING PROTEIN"/>
    <property type="match status" value="1"/>
</dbReference>
<dbReference type="InterPro" id="IPR053226">
    <property type="entry name" value="Pyrrolopyrazine_biosynth_F"/>
</dbReference>
<proteinExistence type="predicted"/>
<evidence type="ECO:0008006" key="4">
    <source>
        <dbReference type="Google" id="ProtNLM"/>
    </source>
</evidence>
<feature type="compositionally biased region" description="Polar residues" evidence="1">
    <location>
        <begin position="259"/>
        <end position="273"/>
    </location>
</feature>
<evidence type="ECO:0000313" key="3">
    <source>
        <dbReference type="Proteomes" id="UP000006701"/>
    </source>
</evidence>
<dbReference type="RefSeq" id="XP_001276475.1">
    <property type="nucleotide sequence ID" value="XM_001276474.1"/>
</dbReference>
<gene>
    <name evidence="2" type="ORF">ACLA_004630</name>
</gene>
<dbReference type="STRING" id="344612.A1C5T1"/>
<dbReference type="GeneID" id="4708403"/>